<evidence type="ECO:0000313" key="3">
    <source>
        <dbReference type="EMBL" id="AKV77288.1"/>
    </source>
</evidence>
<dbReference type="RefSeq" id="WP_012022045.1">
    <property type="nucleotide sequence ID" value="NZ_AP019770.1"/>
</dbReference>
<proteinExistence type="predicted"/>
<dbReference type="SUPFAM" id="SSF50129">
    <property type="entry name" value="GroES-like"/>
    <property type="match status" value="1"/>
</dbReference>
<evidence type="ECO:0000313" key="11">
    <source>
        <dbReference type="Proteomes" id="UP000062475"/>
    </source>
</evidence>
<dbReference type="EMBL" id="CP012172">
    <property type="protein sequence ID" value="AKV75049.1"/>
    <property type="molecule type" value="Genomic_DNA"/>
</dbReference>
<dbReference type="Proteomes" id="UP000061362">
    <property type="component" value="Chromosome"/>
</dbReference>
<dbReference type="PATRIC" id="fig|43687.5.peg.2276"/>
<reference evidence="9 10" key="2">
    <citation type="journal article" date="2015" name="Genome Announc.">
        <title>Complete Genome Sequences of Evolved Arsenate-Resistant Metallosphaera sedula Strains.</title>
        <authorList>
            <person name="Ai C."/>
            <person name="McCarthy S."/>
            <person name="Schackwitz W."/>
            <person name="Martin J."/>
            <person name="Lipzen A."/>
            <person name="Blum P."/>
        </authorList>
    </citation>
    <scope>NUCLEOTIDE SEQUENCE [LARGE SCALE GENOMIC DNA]</scope>
    <source>
        <strain evidence="4 10">ARS120-1</strain>
        <strain evidence="5 9">ARS120-2</strain>
        <strain evidence="2 12">ARS50-1</strain>
        <strain evidence="3 11">ARS50-2</strain>
    </source>
</reference>
<evidence type="ECO:0000313" key="1">
    <source>
        <dbReference type="EMBL" id="AIM28241.1"/>
    </source>
</evidence>
<dbReference type="Proteomes" id="UP000062398">
    <property type="component" value="Chromosome"/>
</dbReference>
<dbReference type="EMBL" id="CP012173">
    <property type="protein sequence ID" value="AKV77288.1"/>
    <property type="molecule type" value="Genomic_DNA"/>
</dbReference>
<dbReference type="InterPro" id="IPR011032">
    <property type="entry name" value="GroES-like_sf"/>
</dbReference>
<dbReference type="Proteomes" id="UP000062475">
    <property type="component" value="Chromosome"/>
</dbReference>
<dbReference type="AlphaFoldDB" id="A0A088E7A6"/>
<dbReference type="Proteomes" id="UP000029084">
    <property type="component" value="Chromosome"/>
</dbReference>
<sequence length="279" mass="30378">MKSIVFNQGIIEAEVPEIPVNRNFVEISTEEALIDGIENGIYLGLIWVRPGTILGGVGLGRVRDVGVDVDESLIGKLVLVTPFSKAFGGIGTEIHGVLAERAVIPADSLVSLPEGMDERALLLPFVSMALEIREKVRGGSVLAIGNGLLTRILADLVSDLAIIEDDDTSSKRSAALERTWDYVVVSTIRGWARHLAEKLISPGGKIIIPKFMNSWPPLTPRSSEMVYPFVRKDAFKHLDSKESEKLLKNFIGKSDNIIASIPTSKPGIIVSMKKLNRNS</sequence>
<evidence type="ECO:0000313" key="6">
    <source>
        <dbReference type="EMBL" id="AKV84016.1"/>
    </source>
</evidence>
<reference evidence="1 7" key="1">
    <citation type="journal article" date="2014" name="J. Bacteriol.">
        <title>Role of an Archaeal PitA Transporter in the Copper and Arsenic Resistance of Metallosphaera sedula, an Extreme Thermoacidophile.</title>
        <authorList>
            <person name="McCarthy S."/>
            <person name="Ai C."/>
            <person name="Wheaton G."/>
            <person name="Tevatia R."/>
            <person name="Eckrich V."/>
            <person name="Kelly R."/>
            <person name="Blum P."/>
        </authorList>
    </citation>
    <scope>NUCLEOTIDE SEQUENCE [LARGE SCALE GENOMIC DNA]</scope>
    <source>
        <strain evidence="1 7">CuR1</strain>
    </source>
</reference>
<evidence type="ECO:0000313" key="2">
    <source>
        <dbReference type="EMBL" id="AKV75049.1"/>
    </source>
</evidence>
<evidence type="ECO:0000313" key="9">
    <source>
        <dbReference type="Proteomes" id="UP000061362"/>
    </source>
</evidence>
<evidence type="ECO:0000313" key="4">
    <source>
        <dbReference type="EMBL" id="AKV79538.1"/>
    </source>
</evidence>
<organism evidence="1 7">
    <name type="scientific">Metallosphaera sedula</name>
    <dbReference type="NCBI Taxonomy" id="43687"/>
    <lineage>
        <taxon>Archaea</taxon>
        <taxon>Thermoproteota</taxon>
        <taxon>Thermoprotei</taxon>
        <taxon>Sulfolobales</taxon>
        <taxon>Sulfolobaceae</taxon>
        <taxon>Metallosphaera</taxon>
    </lineage>
</organism>
<dbReference type="EMBL" id="CP012176">
    <property type="protein sequence ID" value="AKV84016.1"/>
    <property type="molecule type" value="Genomic_DNA"/>
</dbReference>
<dbReference type="Proteomes" id="UP000056255">
    <property type="component" value="Chromosome"/>
</dbReference>
<evidence type="ECO:0000313" key="12">
    <source>
        <dbReference type="Proteomes" id="UP000068832"/>
    </source>
</evidence>
<gene>
    <name evidence="1" type="ORF">HA72_2119</name>
    <name evidence="2" type="ORF">MsedA_2168</name>
    <name evidence="3" type="ORF">MsedB_2170</name>
    <name evidence="4" type="ORF">MsedC_2168</name>
    <name evidence="5" type="ORF">MsedD_2169</name>
    <name evidence="6" type="ORF">MsedE_2170</name>
</gene>
<protein>
    <submittedName>
        <fullName evidence="1 2">Alcohol dehydrogenase</fullName>
    </submittedName>
</protein>
<reference evidence="6 8" key="3">
    <citation type="submission" date="2015-07" db="EMBL/GenBank/DDBJ databases">
        <title>Physiological, transcriptional responses and genome re-sequencing of acid resistant extremely thermoacidophilic Metallosphaera sedula SARC-M1.</title>
        <authorList>
            <person name="Ai C."/>
            <person name="McCarthy S."/>
            <person name="Eckrich V."/>
            <person name="Rudrappa D."/>
            <person name="Qiu G."/>
            <person name="Blum P."/>
        </authorList>
    </citation>
    <scope>NUCLEOTIDE SEQUENCE [LARGE SCALE GENOMIC DNA]</scope>
    <source>
        <strain evidence="6 8">SARC-M1</strain>
    </source>
</reference>
<dbReference type="EMBL" id="CP008822">
    <property type="protein sequence ID" value="AIM28241.1"/>
    <property type="molecule type" value="Genomic_DNA"/>
</dbReference>
<dbReference type="Gene3D" id="3.90.180.10">
    <property type="entry name" value="Medium-chain alcohol dehydrogenases, catalytic domain"/>
    <property type="match status" value="1"/>
</dbReference>
<dbReference type="EMBL" id="CP012175">
    <property type="protein sequence ID" value="AKV81783.1"/>
    <property type="molecule type" value="Genomic_DNA"/>
</dbReference>
<dbReference type="OMA" id="AWIRVEL"/>
<dbReference type="EMBL" id="CP012174">
    <property type="protein sequence ID" value="AKV79538.1"/>
    <property type="molecule type" value="Genomic_DNA"/>
</dbReference>
<dbReference type="Proteomes" id="UP000068832">
    <property type="component" value="Chromosome"/>
</dbReference>
<evidence type="ECO:0000313" key="7">
    <source>
        <dbReference type="Proteomes" id="UP000029084"/>
    </source>
</evidence>
<dbReference type="OrthoDB" id="42836at2157"/>
<accession>A0A088E7A6</accession>
<name>A0A088E7A6_9CREN</name>
<evidence type="ECO:0000313" key="8">
    <source>
        <dbReference type="Proteomes" id="UP000056255"/>
    </source>
</evidence>
<evidence type="ECO:0000313" key="5">
    <source>
        <dbReference type="EMBL" id="AKV81783.1"/>
    </source>
</evidence>
<evidence type="ECO:0000313" key="10">
    <source>
        <dbReference type="Proteomes" id="UP000062398"/>
    </source>
</evidence>
<dbReference type="GeneID" id="91756656"/>